<dbReference type="AlphaFoldDB" id="A0A7I9VUN5"/>
<evidence type="ECO:0000313" key="2">
    <source>
        <dbReference type="Proteomes" id="UP000465302"/>
    </source>
</evidence>
<dbReference type="RefSeq" id="WP_234816344.1">
    <property type="nucleotide sequence ID" value="NZ_BLKS01000001.1"/>
</dbReference>
<sequence>MRALLSKLWVRNVIGAVVTLAALGVIIATDLGKSWAEYRQTVVPGAVVPVGTSGEADGRTWKIDSIRHLNRNPSRFGPPLPEGTVLTVITVDRSGEPYTDVICKGVLTDGERRWSSEGIGGYSVPDTDGVTGMCSAPGKLRYTFLHPQDVVPTAMDIVQFDGRIIVRLLL</sequence>
<name>A0A7I9VUN5_MYCAG</name>
<protein>
    <submittedName>
        <fullName evidence="1">Uncharacterized protein</fullName>
    </submittedName>
</protein>
<evidence type="ECO:0000313" key="1">
    <source>
        <dbReference type="EMBL" id="GFG48947.1"/>
    </source>
</evidence>
<dbReference type="Proteomes" id="UP000465302">
    <property type="component" value="Unassembled WGS sequence"/>
</dbReference>
<reference evidence="1 2" key="1">
    <citation type="journal article" date="2019" name="Emerg. Microbes Infect.">
        <title>Comprehensive subspecies identification of 175 nontuberculous mycobacteria species based on 7547 genomic profiles.</title>
        <authorList>
            <person name="Matsumoto Y."/>
            <person name="Kinjo T."/>
            <person name="Motooka D."/>
            <person name="Nabeya D."/>
            <person name="Jung N."/>
            <person name="Uechi K."/>
            <person name="Horii T."/>
            <person name="Iida T."/>
            <person name="Fujita J."/>
            <person name="Nakamura S."/>
        </authorList>
    </citation>
    <scope>NUCLEOTIDE SEQUENCE [LARGE SCALE GENOMIC DNA]</scope>
    <source>
        <strain evidence="1 2">JCM 6377</strain>
    </source>
</reference>
<dbReference type="EMBL" id="BLKS01000001">
    <property type="protein sequence ID" value="GFG48947.1"/>
    <property type="molecule type" value="Genomic_DNA"/>
</dbReference>
<proteinExistence type="predicted"/>
<organism evidence="1 2">
    <name type="scientific">Mycolicibacterium agri</name>
    <name type="common">Mycobacterium agri</name>
    <dbReference type="NCBI Taxonomy" id="36811"/>
    <lineage>
        <taxon>Bacteria</taxon>
        <taxon>Bacillati</taxon>
        <taxon>Actinomycetota</taxon>
        <taxon>Actinomycetes</taxon>
        <taxon>Mycobacteriales</taxon>
        <taxon>Mycobacteriaceae</taxon>
        <taxon>Mycolicibacterium</taxon>
    </lineage>
</organism>
<accession>A0A7I9VUN5</accession>
<gene>
    <name evidence="1" type="ORF">MAGR_03880</name>
</gene>
<comment type="caution">
    <text evidence="1">The sequence shown here is derived from an EMBL/GenBank/DDBJ whole genome shotgun (WGS) entry which is preliminary data.</text>
</comment>